<dbReference type="Pfam" id="PF00884">
    <property type="entry name" value="Sulfatase"/>
    <property type="match status" value="1"/>
</dbReference>
<dbReference type="InterPro" id="IPR000917">
    <property type="entry name" value="Sulfatase_N"/>
</dbReference>
<dbReference type="SUPFAM" id="SSF53649">
    <property type="entry name" value="Alkaline phosphatase-like"/>
    <property type="match status" value="1"/>
</dbReference>
<keyword evidence="1" id="KW-0812">Transmembrane</keyword>
<sequence length="667" mass="75619">MVTFKKTFLFIFLIFTVFHILSMFIFQPSIALILPEKVIPSLIQDAFKTQHLQKYLILFFTGHLIIICWGSLATYWMSSTILHFHCAVRPILALAGSFFLLFSLLMGINTILFPHSQVTVSKPTAWLFLLLSGGILTILTIFKIRHDIQTKKYRTLPALLLYGIFFAALSLPQFAYMPSFFFIPSETGNRTLDNEKPPHIILIGIDSLRPDFTTLLHNTEITPHVNAFLNNAIAFPETYTPIARTFPAWVSILTGKYPWDAGVDFNLTVPDPEALAKALPHDFKKAGYFTFFATDEKRFSNIDESFGFDAVAGPVMGAADFLLATFNDTALSNLFINGLFGRIFFPFSHTNRPAHITYDPATFVRHLNAKLPNNPRSPAFIAIHLCLPHYPFIWKNAPLITDTADKRVKEYTLSLQAADQQFGSIIEMLERKNLLENAWVILLSDHGEGLGEPLHQPYGKSINAPLRQGDIDWGHGTSVLSPRQYRVMLAFRRYGQNSYETGSRRQQAMLADILPTLMEDLKIDPKGVNLDGISLLPALKSHHIVKDRILFFETGLNPKDIHFNGGKIEKAEIYAGMSLYTINSQNGRLLLKSNVIEREKKYKEYGMIQNGHFLALLSPDQQGSRNWFYRQKGNAEFEIHESFATLPHEAIIMLHEVGKKRPNILTP</sequence>
<dbReference type="Gene3D" id="3.40.720.10">
    <property type="entry name" value="Alkaline Phosphatase, subunit A"/>
    <property type="match status" value="1"/>
</dbReference>
<dbReference type="InterPro" id="IPR052701">
    <property type="entry name" value="GAG_Ulvan_Degrading_Sulfatases"/>
</dbReference>
<dbReference type="InterPro" id="IPR017850">
    <property type="entry name" value="Alkaline_phosphatase_core_sf"/>
</dbReference>
<dbReference type="PANTHER" id="PTHR43751:SF3">
    <property type="entry name" value="SULFATASE N-TERMINAL DOMAIN-CONTAINING PROTEIN"/>
    <property type="match status" value="1"/>
</dbReference>
<keyword evidence="4" id="KW-1185">Reference proteome</keyword>
<feature type="transmembrane region" description="Helical" evidence="1">
    <location>
        <begin position="90"/>
        <end position="113"/>
    </location>
</feature>
<evidence type="ECO:0000259" key="2">
    <source>
        <dbReference type="Pfam" id="PF00884"/>
    </source>
</evidence>
<evidence type="ECO:0000313" key="4">
    <source>
        <dbReference type="Proteomes" id="UP001209681"/>
    </source>
</evidence>
<name>A0ABT3NB41_9BACT</name>
<feature type="transmembrane region" description="Helical" evidence="1">
    <location>
        <begin position="125"/>
        <end position="144"/>
    </location>
</feature>
<evidence type="ECO:0000313" key="3">
    <source>
        <dbReference type="EMBL" id="MCW7754187.1"/>
    </source>
</evidence>
<dbReference type="Proteomes" id="UP001209681">
    <property type="component" value="Unassembled WGS sequence"/>
</dbReference>
<dbReference type="EMBL" id="JAPFPW010000009">
    <property type="protein sequence ID" value="MCW7754187.1"/>
    <property type="molecule type" value="Genomic_DNA"/>
</dbReference>
<feature type="transmembrane region" description="Helical" evidence="1">
    <location>
        <begin position="156"/>
        <end position="176"/>
    </location>
</feature>
<organism evidence="3 4">
    <name type="scientific">Desulfobotulus pelophilus</name>
    <dbReference type="NCBI Taxonomy" id="2823377"/>
    <lineage>
        <taxon>Bacteria</taxon>
        <taxon>Pseudomonadati</taxon>
        <taxon>Thermodesulfobacteriota</taxon>
        <taxon>Desulfobacteria</taxon>
        <taxon>Desulfobacterales</taxon>
        <taxon>Desulfobacteraceae</taxon>
        <taxon>Desulfobotulus</taxon>
    </lineage>
</organism>
<reference evidence="3 4" key="1">
    <citation type="submission" date="2022-11" db="EMBL/GenBank/DDBJ databases">
        <title>Desulfobotulus tamanensis H1 sp. nov. - anaerobic, alkaliphilic, sulphate reducing bacterium isolated from terrestrial mud volcano.</title>
        <authorList>
            <person name="Frolova A."/>
            <person name="Merkel A.Y."/>
            <person name="Slobodkin A.I."/>
        </authorList>
    </citation>
    <scope>NUCLEOTIDE SEQUENCE [LARGE SCALE GENOMIC DNA]</scope>
    <source>
        <strain evidence="3 4">H1</strain>
    </source>
</reference>
<keyword evidence="1" id="KW-0472">Membrane</keyword>
<dbReference type="RefSeq" id="WP_265425106.1">
    <property type="nucleotide sequence ID" value="NZ_JAPFPW010000009.1"/>
</dbReference>
<dbReference type="PANTHER" id="PTHR43751">
    <property type="entry name" value="SULFATASE"/>
    <property type="match status" value="1"/>
</dbReference>
<accession>A0ABT3NB41</accession>
<comment type="caution">
    <text evidence="3">The sequence shown here is derived from an EMBL/GenBank/DDBJ whole genome shotgun (WGS) entry which is preliminary data.</text>
</comment>
<evidence type="ECO:0000256" key="1">
    <source>
        <dbReference type="SAM" id="Phobius"/>
    </source>
</evidence>
<feature type="transmembrane region" description="Helical" evidence="1">
    <location>
        <begin position="55"/>
        <end position="78"/>
    </location>
</feature>
<gene>
    <name evidence="3" type="ORF">OOT00_09325</name>
</gene>
<proteinExistence type="predicted"/>
<feature type="domain" description="Sulfatase N-terminal" evidence="2">
    <location>
        <begin position="198"/>
        <end position="467"/>
    </location>
</feature>
<keyword evidence="1" id="KW-1133">Transmembrane helix</keyword>
<protein>
    <submittedName>
        <fullName evidence="3">Sulfatase-like hydrolase/transferase</fullName>
    </submittedName>
</protein>